<organism evidence="8 9">
    <name type="scientific">Aliidiomarina taiwanensis</name>
    <dbReference type="NCBI Taxonomy" id="946228"/>
    <lineage>
        <taxon>Bacteria</taxon>
        <taxon>Pseudomonadati</taxon>
        <taxon>Pseudomonadota</taxon>
        <taxon>Gammaproteobacteria</taxon>
        <taxon>Alteromonadales</taxon>
        <taxon>Idiomarinaceae</taxon>
        <taxon>Aliidiomarina</taxon>
    </lineage>
</organism>
<feature type="binding site" evidence="5">
    <location>
        <position position="182"/>
    </location>
    <ligand>
        <name>S-adenosyl-L-methionine</name>
        <dbReference type="ChEBI" id="CHEBI:59789"/>
    </ligand>
</feature>
<dbReference type="PANTHER" id="PTHR18895:SF74">
    <property type="entry name" value="MTRF1L RELEASE FACTOR GLUTAMINE METHYLTRANSFERASE"/>
    <property type="match status" value="1"/>
</dbReference>
<dbReference type="EC" id="2.1.1.297" evidence="5"/>
<dbReference type="InterPro" id="IPR002052">
    <property type="entry name" value="DNA_methylase_N6_adenine_CS"/>
</dbReference>
<dbReference type="PROSITE" id="PS00092">
    <property type="entry name" value="N6_MTASE"/>
    <property type="match status" value="1"/>
</dbReference>
<dbReference type="InterPro" id="IPR019874">
    <property type="entry name" value="RF_methyltr_PrmC"/>
</dbReference>
<name>A0A432X9A9_9GAMM</name>
<feature type="binding site" evidence="5">
    <location>
        <position position="168"/>
    </location>
    <ligand>
        <name>S-adenosyl-L-methionine</name>
        <dbReference type="ChEBI" id="CHEBI:59789"/>
    </ligand>
</feature>
<dbReference type="EMBL" id="PIPQ01000001">
    <property type="protein sequence ID" value="RUO43904.1"/>
    <property type="molecule type" value="Genomic_DNA"/>
</dbReference>
<keyword evidence="1 5" id="KW-0489">Methyltransferase</keyword>
<dbReference type="Pfam" id="PF17827">
    <property type="entry name" value="PrmC_N"/>
    <property type="match status" value="1"/>
</dbReference>
<dbReference type="InterPro" id="IPR029063">
    <property type="entry name" value="SAM-dependent_MTases_sf"/>
</dbReference>
<feature type="binding site" evidence="5">
    <location>
        <begin position="117"/>
        <end position="121"/>
    </location>
    <ligand>
        <name>S-adenosyl-L-methionine</name>
        <dbReference type="ChEBI" id="CHEBI:59789"/>
    </ligand>
</feature>
<dbReference type="CDD" id="cd02440">
    <property type="entry name" value="AdoMet_MTases"/>
    <property type="match status" value="1"/>
</dbReference>
<evidence type="ECO:0000256" key="1">
    <source>
        <dbReference type="ARBA" id="ARBA00022603"/>
    </source>
</evidence>
<dbReference type="PANTHER" id="PTHR18895">
    <property type="entry name" value="HEMK METHYLTRANSFERASE"/>
    <property type="match status" value="1"/>
</dbReference>
<comment type="function">
    <text evidence="5">Methylates the class 1 translation termination release factors RF1/PrfA and RF2/PrfB on the glutamine residue of the universally conserved GGQ motif.</text>
</comment>
<dbReference type="InterPro" id="IPR040758">
    <property type="entry name" value="PrmC_N"/>
</dbReference>
<dbReference type="HAMAP" id="MF_02126">
    <property type="entry name" value="RF_methyltr_PrmC"/>
    <property type="match status" value="1"/>
</dbReference>
<evidence type="ECO:0000256" key="4">
    <source>
        <dbReference type="ARBA" id="ARBA00048391"/>
    </source>
</evidence>
<dbReference type="FunFam" id="3.40.50.150:FF:000053">
    <property type="entry name" value="Release factor glutamine methyltransferase"/>
    <property type="match status" value="1"/>
</dbReference>
<feature type="binding site" evidence="5">
    <location>
        <position position="140"/>
    </location>
    <ligand>
        <name>S-adenosyl-L-methionine</name>
        <dbReference type="ChEBI" id="CHEBI:59789"/>
    </ligand>
</feature>
<comment type="caution">
    <text evidence="8">The sequence shown here is derived from an EMBL/GenBank/DDBJ whole genome shotgun (WGS) entry which is preliminary data.</text>
</comment>
<keyword evidence="9" id="KW-1185">Reference proteome</keyword>
<sequence>MTLEEALAEGGLRCAESETPKLDAQLLLCHCLGVDRTYLLTWPDSVLPIAQLTLYRELLSQREKGVPIAHILGYRDFWTFRLKVNASTLIPRPDTEVLVETCLDFPLAENSRVLDLGTGTGAIALALALERPHWQVDAVDVEAEAVALAQFNQQALGCTNLRVLQSNWFSSVQHQYQLIVSNPPYIDEQDQHLQTGDVRFEPSSALVAGQQGLADIYNIIEAASAYLINGGWLAFEHGYDQGEAVRTFFASCGYVNVATKRDYGGQERVTYAQKYNSHILL</sequence>
<dbReference type="NCBIfam" id="TIGR00536">
    <property type="entry name" value="hemK_fam"/>
    <property type="match status" value="1"/>
</dbReference>
<feature type="domain" description="Methyltransferase small" evidence="6">
    <location>
        <begin position="95"/>
        <end position="195"/>
    </location>
</feature>
<accession>A0A432X9A9</accession>
<evidence type="ECO:0000256" key="2">
    <source>
        <dbReference type="ARBA" id="ARBA00022679"/>
    </source>
</evidence>
<evidence type="ECO:0000259" key="6">
    <source>
        <dbReference type="Pfam" id="PF05175"/>
    </source>
</evidence>
<dbReference type="GO" id="GO:0032259">
    <property type="term" value="P:methylation"/>
    <property type="evidence" value="ECO:0007669"/>
    <property type="project" value="UniProtKB-KW"/>
</dbReference>
<dbReference type="OrthoDB" id="9800643at2"/>
<dbReference type="NCBIfam" id="TIGR03534">
    <property type="entry name" value="RF_mod_PrmC"/>
    <property type="match status" value="1"/>
</dbReference>
<proteinExistence type="inferred from homology"/>
<dbReference type="AlphaFoldDB" id="A0A432X9A9"/>
<evidence type="ECO:0000256" key="5">
    <source>
        <dbReference type="HAMAP-Rule" id="MF_02126"/>
    </source>
</evidence>
<dbReference type="Gene3D" id="3.40.50.150">
    <property type="entry name" value="Vaccinia Virus protein VP39"/>
    <property type="match status" value="1"/>
</dbReference>
<keyword evidence="3 5" id="KW-0949">S-adenosyl-L-methionine</keyword>
<reference evidence="8 9" key="1">
    <citation type="journal article" date="2011" name="Front. Microbiol.">
        <title>Genomic signatures of strain selection and enhancement in Bacillus atrophaeus var. globigii, a historical biowarfare simulant.</title>
        <authorList>
            <person name="Gibbons H.S."/>
            <person name="Broomall S.M."/>
            <person name="McNew L.A."/>
            <person name="Daligault H."/>
            <person name="Chapman C."/>
            <person name="Bruce D."/>
            <person name="Karavis M."/>
            <person name="Krepps M."/>
            <person name="McGregor P.A."/>
            <person name="Hong C."/>
            <person name="Park K.H."/>
            <person name="Akmal A."/>
            <person name="Feldman A."/>
            <person name="Lin J.S."/>
            <person name="Chang W.E."/>
            <person name="Higgs B.W."/>
            <person name="Demirev P."/>
            <person name="Lindquist J."/>
            <person name="Liem A."/>
            <person name="Fochler E."/>
            <person name="Read T.D."/>
            <person name="Tapia R."/>
            <person name="Johnson S."/>
            <person name="Bishop-Lilly K.A."/>
            <person name="Detter C."/>
            <person name="Han C."/>
            <person name="Sozhamannan S."/>
            <person name="Rosenzweig C.N."/>
            <person name="Skowronski E.W."/>
        </authorList>
    </citation>
    <scope>NUCLEOTIDE SEQUENCE [LARGE SCALE GENOMIC DNA]</scope>
    <source>
        <strain evidence="8 9">AIT1</strain>
    </source>
</reference>
<evidence type="ECO:0000256" key="3">
    <source>
        <dbReference type="ARBA" id="ARBA00022691"/>
    </source>
</evidence>
<keyword evidence="2 5" id="KW-0808">Transferase</keyword>
<evidence type="ECO:0000313" key="8">
    <source>
        <dbReference type="EMBL" id="RUO43904.1"/>
    </source>
</evidence>
<comment type="catalytic activity">
    <reaction evidence="4 5">
        <text>L-glutaminyl-[peptide chain release factor] + S-adenosyl-L-methionine = N(5)-methyl-L-glutaminyl-[peptide chain release factor] + S-adenosyl-L-homocysteine + H(+)</text>
        <dbReference type="Rhea" id="RHEA:42896"/>
        <dbReference type="Rhea" id="RHEA-COMP:10271"/>
        <dbReference type="Rhea" id="RHEA-COMP:10272"/>
        <dbReference type="ChEBI" id="CHEBI:15378"/>
        <dbReference type="ChEBI" id="CHEBI:30011"/>
        <dbReference type="ChEBI" id="CHEBI:57856"/>
        <dbReference type="ChEBI" id="CHEBI:59789"/>
        <dbReference type="ChEBI" id="CHEBI:61891"/>
        <dbReference type="EC" id="2.1.1.297"/>
    </reaction>
</comment>
<dbReference type="GO" id="GO:0003676">
    <property type="term" value="F:nucleic acid binding"/>
    <property type="evidence" value="ECO:0007669"/>
    <property type="project" value="InterPro"/>
</dbReference>
<dbReference type="InterPro" id="IPR050320">
    <property type="entry name" value="N5-glutamine_MTase"/>
</dbReference>
<gene>
    <name evidence="5 8" type="primary">prmC</name>
    <name evidence="8" type="ORF">CWE15_01580</name>
</gene>
<dbReference type="SUPFAM" id="SSF53335">
    <property type="entry name" value="S-adenosyl-L-methionine-dependent methyltransferases"/>
    <property type="match status" value="1"/>
</dbReference>
<dbReference type="InterPro" id="IPR004556">
    <property type="entry name" value="HemK-like"/>
</dbReference>
<dbReference type="Proteomes" id="UP000286976">
    <property type="component" value="Unassembled WGS sequence"/>
</dbReference>
<dbReference type="Pfam" id="PF05175">
    <property type="entry name" value="MTS"/>
    <property type="match status" value="1"/>
</dbReference>
<protein>
    <recommendedName>
        <fullName evidence="5">Release factor glutamine methyltransferase</fullName>
        <shortName evidence="5">RF MTase</shortName>
        <ecNumber evidence="5">2.1.1.297</ecNumber>
    </recommendedName>
    <alternativeName>
        <fullName evidence="5">N5-glutamine methyltransferase PrmC</fullName>
    </alternativeName>
    <alternativeName>
        <fullName evidence="5">Protein-(glutamine-N5) MTase PrmC</fullName>
    </alternativeName>
    <alternativeName>
        <fullName evidence="5">Protein-glutamine N-methyltransferase PrmC</fullName>
    </alternativeName>
</protein>
<dbReference type="InterPro" id="IPR007848">
    <property type="entry name" value="Small_mtfrase_dom"/>
</dbReference>
<evidence type="ECO:0000313" key="9">
    <source>
        <dbReference type="Proteomes" id="UP000286976"/>
    </source>
</evidence>
<feature type="domain" description="Release factor glutamine methyltransferase N-terminal" evidence="7">
    <location>
        <begin position="5"/>
        <end position="73"/>
    </location>
</feature>
<evidence type="ECO:0000259" key="7">
    <source>
        <dbReference type="Pfam" id="PF17827"/>
    </source>
</evidence>
<feature type="binding site" evidence="5">
    <location>
        <begin position="182"/>
        <end position="185"/>
    </location>
    <ligand>
        <name>substrate</name>
    </ligand>
</feature>
<dbReference type="Gene3D" id="1.10.8.10">
    <property type="entry name" value="DNA helicase RuvA subunit, C-terminal domain"/>
    <property type="match status" value="1"/>
</dbReference>
<dbReference type="RefSeq" id="WP_126756295.1">
    <property type="nucleotide sequence ID" value="NZ_PIPQ01000001.1"/>
</dbReference>
<dbReference type="GO" id="GO:0102559">
    <property type="term" value="F:peptide chain release factor N(5)-glutamine methyltransferase activity"/>
    <property type="evidence" value="ECO:0007669"/>
    <property type="project" value="UniProtKB-EC"/>
</dbReference>
<comment type="similarity">
    <text evidence="5">Belongs to the protein N5-glutamine methyltransferase family. PrmC subfamily.</text>
</comment>